<name>A0AAV5QDI3_9ASCO</name>
<keyword evidence="4" id="KW-1185">Reference proteome</keyword>
<evidence type="ECO:0000256" key="1">
    <source>
        <dbReference type="ARBA" id="ARBA00009686"/>
    </source>
</evidence>
<proteinExistence type="inferred from homology"/>
<accession>A0AAV5QDI3</accession>
<dbReference type="AlphaFoldDB" id="A0AAV5QDI3"/>
<evidence type="ECO:0000259" key="2">
    <source>
        <dbReference type="Pfam" id="PF02114"/>
    </source>
</evidence>
<dbReference type="PANTHER" id="PTHR21148">
    <property type="entry name" value="THIOREDOXIN DOMAIN-CONTAINING PROTEIN 9"/>
    <property type="match status" value="1"/>
</dbReference>
<reference evidence="3 4" key="1">
    <citation type="journal article" date="2023" name="Elife">
        <title>Identification of key yeast species and microbe-microbe interactions impacting larval growth of Drosophila in the wild.</title>
        <authorList>
            <person name="Mure A."/>
            <person name="Sugiura Y."/>
            <person name="Maeda R."/>
            <person name="Honda K."/>
            <person name="Sakurai N."/>
            <person name="Takahashi Y."/>
            <person name="Watada M."/>
            <person name="Katoh T."/>
            <person name="Gotoh A."/>
            <person name="Gotoh Y."/>
            <person name="Taniguchi I."/>
            <person name="Nakamura K."/>
            <person name="Hayashi T."/>
            <person name="Katayama T."/>
            <person name="Uemura T."/>
            <person name="Hattori Y."/>
        </authorList>
    </citation>
    <scope>NUCLEOTIDE SEQUENCE [LARGE SCALE GENOMIC DNA]</scope>
    <source>
        <strain evidence="3 4">SC-9</strain>
    </source>
</reference>
<sequence length="232" mass="26423">MGDKGLELLEKYQDELIGRKLNSQNIDPDSDLSDSEILQQLEDEIENGNDGFIDNYRAKRLEQLSTDLKETRKNLREDPDTGMLVEIHDEGQLMRLSSTTPAIVIHFYQAHFRTCSLLNSKLEILASKNPGTKFVFISATKCPFLVTKLKIDVLPCVITYVKGVETGRLVGLQGLKYDERTGDLDISLLENYLYNTRALQKKAINIYSVSKDKMKTNISNDDDDEDDDDFFD</sequence>
<comment type="caution">
    <text evidence="3">The sequence shown here is derived from an EMBL/GenBank/DDBJ whole genome shotgun (WGS) entry which is preliminary data.</text>
</comment>
<protein>
    <submittedName>
        <fullName evidence="3">Plp1 protein</fullName>
    </submittedName>
</protein>
<feature type="domain" description="Phosducin" evidence="2">
    <location>
        <begin position="49"/>
        <end position="207"/>
    </location>
</feature>
<organism evidence="3 4">
    <name type="scientific">Saccharomycopsis crataegensis</name>
    <dbReference type="NCBI Taxonomy" id="43959"/>
    <lineage>
        <taxon>Eukaryota</taxon>
        <taxon>Fungi</taxon>
        <taxon>Dikarya</taxon>
        <taxon>Ascomycota</taxon>
        <taxon>Saccharomycotina</taxon>
        <taxon>Saccharomycetes</taxon>
        <taxon>Saccharomycopsidaceae</taxon>
        <taxon>Saccharomycopsis</taxon>
    </lineage>
</organism>
<gene>
    <name evidence="3" type="ORF">DASC09_001510</name>
</gene>
<dbReference type="Pfam" id="PF02114">
    <property type="entry name" value="Phosducin"/>
    <property type="match status" value="1"/>
</dbReference>
<dbReference type="SUPFAM" id="SSF52833">
    <property type="entry name" value="Thioredoxin-like"/>
    <property type="match status" value="1"/>
</dbReference>
<evidence type="ECO:0000313" key="4">
    <source>
        <dbReference type="Proteomes" id="UP001360560"/>
    </source>
</evidence>
<comment type="similarity">
    <text evidence="1">Belongs to the phosducin family.</text>
</comment>
<dbReference type="EMBL" id="BTFZ01000001">
    <property type="protein sequence ID" value="GMM32826.1"/>
    <property type="molecule type" value="Genomic_DNA"/>
</dbReference>
<dbReference type="GeneID" id="90070805"/>
<dbReference type="InterPro" id="IPR024253">
    <property type="entry name" value="Phosducin_thioredoxin-like_dom"/>
</dbReference>
<dbReference type="RefSeq" id="XP_064849826.1">
    <property type="nucleotide sequence ID" value="XM_064993754.1"/>
</dbReference>
<dbReference type="Gene3D" id="3.40.30.10">
    <property type="entry name" value="Glutaredoxin"/>
    <property type="match status" value="1"/>
</dbReference>
<evidence type="ECO:0000313" key="3">
    <source>
        <dbReference type="EMBL" id="GMM32826.1"/>
    </source>
</evidence>
<dbReference type="Proteomes" id="UP001360560">
    <property type="component" value="Unassembled WGS sequence"/>
</dbReference>
<dbReference type="InterPro" id="IPR036249">
    <property type="entry name" value="Thioredoxin-like_sf"/>
</dbReference>